<protein>
    <recommendedName>
        <fullName evidence="3">Arf-GAP domain-containing protein</fullName>
    </recommendedName>
</protein>
<dbReference type="PANTHER" id="PTHR46021:SF6">
    <property type="entry name" value="ARF-GAP WITH DUAL PH DOMAIN-CONTAINING PROTEIN 2"/>
    <property type="match status" value="1"/>
</dbReference>
<keyword evidence="5" id="KW-1185">Reference proteome</keyword>
<dbReference type="EMBL" id="CATNWA010019343">
    <property type="protein sequence ID" value="CAI9612674.1"/>
    <property type="molecule type" value="Genomic_DNA"/>
</dbReference>
<dbReference type="InterPro" id="IPR001164">
    <property type="entry name" value="ArfGAP_dom"/>
</dbReference>
<keyword evidence="2" id="KW-0732">Signal</keyword>
<proteinExistence type="predicted"/>
<name>A0ABN9GT80_9NEOB</name>
<reference evidence="4" key="1">
    <citation type="submission" date="2023-05" db="EMBL/GenBank/DDBJ databases">
        <authorList>
            <person name="Stuckert A."/>
        </authorList>
    </citation>
    <scope>NUCLEOTIDE SEQUENCE</scope>
</reference>
<keyword evidence="1" id="KW-0479">Metal-binding</keyword>
<dbReference type="Gene3D" id="2.30.29.30">
    <property type="entry name" value="Pleckstrin-homology domain (PH domain)/Phosphotyrosine-binding domain (PTB)"/>
    <property type="match status" value="1"/>
</dbReference>
<dbReference type="InterPro" id="IPR037278">
    <property type="entry name" value="ARFGAP/RecO"/>
</dbReference>
<dbReference type="InterPro" id="IPR052589">
    <property type="entry name" value="Arf-GAP_dual-PH_domain"/>
</dbReference>
<dbReference type="Pfam" id="PF00169">
    <property type="entry name" value="PH"/>
    <property type="match status" value="1"/>
</dbReference>
<dbReference type="Pfam" id="PF01412">
    <property type="entry name" value="ArfGap"/>
    <property type="match status" value="1"/>
</dbReference>
<dbReference type="PRINTS" id="PR00405">
    <property type="entry name" value="REVINTRACTNG"/>
</dbReference>
<sequence>MLGCPCAWCVLGFIGIICLPLSTDPVWVSCNVGVFVCLVCSGVHRIPSIGRVKSTQLDYVEHDLIEFMRSHGNLRAKDEYEACVPPFYYRPTEKDCMVLKEQWIRAKYERKEFTGEKDCVYSVEYKEGFLWKKGRDNGQFQKRLFVYSENEGVLKYYTGDKRSGPKGKFPIQTLNAMFQGGNIEHQHGLEVTCVQDARTRSIYVYHDDGQVLRFLD</sequence>
<keyword evidence="1" id="KW-0863">Zinc-finger</keyword>
<evidence type="ECO:0000256" key="1">
    <source>
        <dbReference type="PROSITE-ProRule" id="PRU00288"/>
    </source>
</evidence>
<dbReference type="PROSITE" id="PS50115">
    <property type="entry name" value="ARFGAP"/>
    <property type="match status" value="1"/>
</dbReference>
<feature type="domain" description="Arf-GAP" evidence="3">
    <location>
        <begin position="6"/>
        <end position="114"/>
    </location>
</feature>
<keyword evidence="1" id="KW-0862">Zinc</keyword>
<dbReference type="PANTHER" id="PTHR46021">
    <property type="entry name" value="ARF-GAP WITH DUAL PH DOMAIN-CONTAINING PROTEIN 1-LIKE PROTEIN"/>
    <property type="match status" value="1"/>
</dbReference>
<dbReference type="Proteomes" id="UP001162483">
    <property type="component" value="Unassembled WGS sequence"/>
</dbReference>
<dbReference type="Gene3D" id="1.10.220.150">
    <property type="entry name" value="Arf GTPase activating protein"/>
    <property type="match status" value="1"/>
</dbReference>
<feature type="signal peptide" evidence="2">
    <location>
        <begin position="1"/>
        <end position="23"/>
    </location>
</feature>
<dbReference type="SUPFAM" id="SSF57863">
    <property type="entry name" value="ArfGap/RecO-like zinc finger"/>
    <property type="match status" value="1"/>
</dbReference>
<feature type="chain" id="PRO_5046259776" description="Arf-GAP domain-containing protein" evidence="2">
    <location>
        <begin position="24"/>
        <end position="216"/>
    </location>
</feature>
<organism evidence="4 5">
    <name type="scientific">Staurois parvus</name>
    <dbReference type="NCBI Taxonomy" id="386267"/>
    <lineage>
        <taxon>Eukaryota</taxon>
        <taxon>Metazoa</taxon>
        <taxon>Chordata</taxon>
        <taxon>Craniata</taxon>
        <taxon>Vertebrata</taxon>
        <taxon>Euteleostomi</taxon>
        <taxon>Amphibia</taxon>
        <taxon>Batrachia</taxon>
        <taxon>Anura</taxon>
        <taxon>Neobatrachia</taxon>
        <taxon>Ranoidea</taxon>
        <taxon>Ranidae</taxon>
        <taxon>Staurois</taxon>
    </lineage>
</organism>
<accession>A0ABN9GT80</accession>
<gene>
    <name evidence="4" type="ORF">SPARVUS_LOCUS14743395</name>
</gene>
<dbReference type="SMART" id="SM00105">
    <property type="entry name" value="ArfGap"/>
    <property type="match status" value="1"/>
</dbReference>
<comment type="caution">
    <text evidence="4">The sequence shown here is derived from an EMBL/GenBank/DDBJ whole genome shotgun (WGS) entry which is preliminary data.</text>
</comment>
<evidence type="ECO:0000313" key="4">
    <source>
        <dbReference type="EMBL" id="CAI9612674.1"/>
    </source>
</evidence>
<evidence type="ECO:0000313" key="5">
    <source>
        <dbReference type="Proteomes" id="UP001162483"/>
    </source>
</evidence>
<dbReference type="InterPro" id="IPR038508">
    <property type="entry name" value="ArfGAP_dom_sf"/>
</dbReference>
<evidence type="ECO:0000259" key="3">
    <source>
        <dbReference type="PROSITE" id="PS50115"/>
    </source>
</evidence>
<dbReference type="InterPro" id="IPR011993">
    <property type="entry name" value="PH-like_dom_sf"/>
</dbReference>
<dbReference type="SUPFAM" id="SSF50729">
    <property type="entry name" value="PH domain-like"/>
    <property type="match status" value="1"/>
</dbReference>
<evidence type="ECO:0000256" key="2">
    <source>
        <dbReference type="SAM" id="SignalP"/>
    </source>
</evidence>
<dbReference type="InterPro" id="IPR001849">
    <property type="entry name" value="PH_domain"/>
</dbReference>